<evidence type="ECO:0000313" key="1">
    <source>
        <dbReference type="EMBL" id="KAJ5376699.1"/>
    </source>
</evidence>
<dbReference type="AlphaFoldDB" id="A0A9W9SGA0"/>
<protein>
    <recommendedName>
        <fullName evidence="3">Transcription factor domain-containing protein</fullName>
    </recommendedName>
</protein>
<dbReference type="RefSeq" id="XP_056481729.1">
    <property type="nucleotide sequence ID" value="XM_056638222.1"/>
</dbReference>
<accession>A0A9W9SGA0</accession>
<dbReference type="InterPro" id="IPR053175">
    <property type="entry name" value="DHMBA_Reg_Transcription_Factor"/>
</dbReference>
<name>A0A9W9SGA0_9EURO</name>
<keyword evidence="2" id="KW-1185">Reference proteome</keyword>
<dbReference type="EMBL" id="JAPZBU010000012">
    <property type="protein sequence ID" value="KAJ5376699.1"/>
    <property type="molecule type" value="Genomic_DNA"/>
</dbReference>
<evidence type="ECO:0008006" key="3">
    <source>
        <dbReference type="Google" id="ProtNLM"/>
    </source>
</evidence>
<organism evidence="1 2">
    <name type="scientific">Penicillium cosmopolitanum</name>
    <dbReference type="NCBI Taxonomy" id="1131564"/>
    <lineage>
        <taxon>Eukaryota</taxon>
        <taxon>Fungi</taxon>
        <taxon>Dikarya</taxon>
        <taxon>Ascomycota</taxon>
        <taxon>Pezizomycotina</taxon>
        <taxon>Eurotiomycetes</taxon>
        <taxon>Eurotiomycetidae</taxon>
        <taxon>Eurotiales</taxon>
        <taxon>Aspergillaceae</taxon>
        <taxon>Penicillium</taxon>
    </lineage>
</organism>
<proteinExistence type="predicted"/>
<dbReference type="PANTHER" id="PTHR38791">
    <property type="entry name" value="ZN(II)2CYS6 TRANSCRIPTION FACTOR (EUROFUNG)-RELATED-RELATED"/>
    <property type="match status" value="1"/>
</dbReference>
<gene>
    <name evidence="1" type="ORF">N7509_013585</name>
</gene>
<evidence type="ECO:0000313" key="2">
    <source>
        <dbReference type="Proteomes" id="UP001147747"/>
    </source>
</evidence>
<dbReference type="GeneID" id="81377202"/>
<dbReference type="OrthoDB" id="5429770at2759"/>
<sequence length="327" mass="36607">MCVALADPAEALSDQMLVAVTLLVLYETVNFNSDDNLSSWDRHVDGALALVELRGIGQLRNRIGRSIFLNLRTEVLVSCLQRWLDVPVTLTKWMNEARIFESAKEVPAGRLAGIIVSTCAVLASVKERVVDKSTMSGCISALLSIDKALERWAKSLTAEYGYKTTTIPENYANAFLERHYSYSGIEIAHTWNLQRCARITLRQALIETLSLHIGLPSFQSTLFSLSYRELLQTSDIIIQQNSSDICYSVPYIFHYCDKPGRSGDMRAACILSLLWPLYIAGTAHTTMSTSREWVVVQLKKIEEITGIQRAKSMALDIQKKSRDPPKA</sequence>
<reference evidence="1" key="1">
    <citation type="submission" date="2022-12" db="EMBL/GenBank/DDBJ databases">
        <authorList>
            <person name="Petersen C."/>
        </authorList>
    </citation>
    <scope>NUCLEOTIDE SEQUENCE</scope>
    <source>
        <strain evidence="1">IBT 29677</strain>
    </source>
</reference>
<comment type="caution">
    <text evidence="1">The sequence shown here is derived from an EMBL/GenBank/DDBJ whole genome shotgun (WGS) entry which is preliminary data.</text>
</comment>
<dbReference type="Proteomes" id="UP001147747">
    <property type="component" value="Unassembled WGS sequence"/>
</dbReference>
<reference evidence="1" key="2">
    <citation type="journal article" date="2023" name="IMA Fungus">
        <title>Comparative genomic study of the Penicillium genus elucidates a diverse pangenome and 15 lateral gene transfer events.</title>
        <authorList>
            <person name="Petersen C."/>
            <person name="Sorensen T."/>
            <person name="Nielsen M.R."/>
            <person name="Sondergaard T.E."/>
            <person name="Sorensen J.L."/>
            <person name="Fitzpatrick D.A."/>
            <person name="Frisvad J.C."/>
            <person name="Nielsen K.L."/>
        </authorList>
    </citation>
    <scope>NUCLEOTIDE SEQUENCE</scope>
    <source>
        <strain evidence="1">IBT 29677</strain>
    </source>
</reference>